<dbReference type="OrthoDB" id="8457111at2"/>
<dbReference type="Proteomes" id="UP000199495">
    <property type="component" value="Unassembled WGS sequence"/>
</dbReference>
<reference evidence="2 3" key="1">
    <citation type="submission" date="2016-10" db="EMBL/GenBank/DDBJ databases">
        <authorList>
            <person name="de Groot N.N."/>
        </authorList>
    </citation>
    <scope>NUCLEOTIDE SEQUENCE [LARGE SCALE GENOMIC DNA]</scope>
    <source>
        <strain evidence="2 3">CGMCC 1.10267</strain>
    </source>
</reference>
<organism evidence="2 3">
    <name type="scientific">Pelagibacterium luteolum</name>
    <dbReference type="NCBI Taxonomy" id="440168"/>
    <lineage>
        <taxon>Bacteria</taxon>
        <taxon>Pseudomonadati</taxon>
        <taxon>Pseudomonadota</taxon>
        <taxon>Alphaproteobacteria</taxon>
        <taxon>Hyphomicrobiales</taxon>
        <taxon>Devosiaceae</taxon>
        <taxon>Pelagibacterium</taxon>
    </lineage>
</organism>
<evidence type="ECO:0000313" key="2">
    <source>
        <dbReference type="EMBL" id="SDH08693.1"/>
    </source>
</evidence>
<gene>
    <name evidence="2" type="ORF">SAMN04487974_12046</name>
</gene>
<keyword evidence="3" id="KW-1185">Reference proteome</keyword>
<dbReference type="EMBL" id="FNCS01000020">
    <property type="protein sequence ID" value="SDH08693.1"/>
    <property type="molecule type" value="Genomic_DNA"/>
</dbReference>
<keyword evidence="1" id="KW-0812">Transmembrane</keyword>
<dbReference type="RefSeq" id="WP_090599009.1">
    <property type="nucleotide sequence ID" value="NZ_FNCS01000020.1"/>
</dbReference>
<evidence type="ECO:0000313" key="3">
    <source>
        <dbReference type="Proteomes" id="UP000199495"/>
    </source>
</evidence>
<accession>A0A1G7ZJ00</accession>
<dbReference type="AlphaFoldDB" id="A0A1G7ZJ00"/>
<keyword evidence="1" id="KW-0472">Membrane</keyword>
<dbReference type="STRING" id="440168.SAMN04487974_12046"/>
<feature type="transmembrane region" description="Helical" evidence="1">
    <location>
        <begin position="6"/>
        <end position="28"/>
    </location>
</feature>
<protein>
    <recommendedName>
        <fullName evidence="4">Bacteriophage holin of superfamily 6 (Holin_LLH)</fullName>
    </recommendedName>
</protein>
<keyword evidence="1" id="KW-1133">Transmembrane helix</keyword>
<proteinExistence type="predicted"/>
<sequence>MSPILINTLIEHLLVPFVILPFVAWIAARIHQWTGKEVEARHREALQSALQNGVLYAIDLFIERGGKIDVTDPNLMGSLLADAKDYVFDSVPDAIKHFRLDDFSLEKLLRPKLPTFTDAEALAMNNAATGHNQTHIPRR</sequence>
<evidence type="ECO:0008006" key="4">
    <source>
        <dbReference type="Google" id="ProtNLM"/>
    </source>
</evidence>
<evidence type="ECO:0000256" key="1">
    <source>
        <dbReference type="SAM" id="Phobius"/>
    </source>
</evidence>
<name>A0A1G7ZJ00_9HYPH</name>